<dbReference type="Pfam" id="PF00672">
    <property type="entry name" value="HAMP"/>
    <property type="match status" value="1"/>
</dbReference>
<dbReference type="Pfam" id="PF00015">
    <property type="entry name" value="MCPsignal"/>
    <property type="match status" value="1"/>
</dbReference>
<keyword evidence="4 6" id="KW-0807">Transducer</keyword>
<dbReference type="RefSeq" id="WP_132418495.1">
    <property type="nucleotide sequence ID" value="NZ_SKFG01000012.1"/>
</dbReference>
<keyword evidence="3 8" id="KW-0472">Membrane</keyword>
<evidence type="ECO:0000259" key="10">
    <source>
        <dbReference type="PROSITE" id="PS50885"/>
    </source>
</evidence>
<dbReference type="SMART" id="SM00283">
    <property type="entry name" value="MA"/>
    <property type="match status" value="1"/>
</dbReference>
<evidence type="ECO:0000256" key="2">
    <source>
        <dbReference type="ARBA" id="ARBA00022475"/>
    </source>
</evidence>
<protein>
    <submittedName>
        <fullName evidence="11">Methyl-accepting chemotaxis protein</fullName>
    </submittedName>
</protein>
<comment type="similarity">
    <text evidence="5">Belongs to the methyl-accepting chemotaxis (MCP) protein family.</text>
</comment>
<dbReference type="PROSITE" id="PS50885">
    <property type="entry name" value="HAMP"/>
    <property type="match status" value="1"/>
</dbReference>
<keyword evidence="7" id="KW-0175">Coiled coil</keyword>
<dbReference type="GO" id="GO:0005886">
    <property type="term" value="C:plasma membrane"/>
    <property type="evidence" value="ECO:0007669"/>
    <property type="project" value="UniProtKB-SubCell"/>
</dbReference>
<gene>
    <name evidence="11" type="ORF">E0485_13030</name>
</gene>
<dbReference type="AlphaFoldDB" id="A0A4V6P6B1"/>
<feature type="domain" description="HAMP" evidence="10">
    <location>
        <begin position="226"/>
        <end position="278"/>
    </location>
</feature>
<comment type="caution">
    <text evidence="11">The sequence shown here is derived from an EMBL/GenBank/DDBJ whole genome shotgun (WGS) entry which is preliminary data.</text>
</comment>
<evidence type="ECO:0000256" key="1">
    <source>
        <dbReference type="ARBA" id="ARBA00004236"/>
    </source>
</evidence>
<sequence length="584" mass="64014">MIIIDFFRKSIVRKVVLMLSIAFIILTLILNTISYQREKTVYYDSVSSVTKTLYHQVLLENDAIEQLADISKKNGTPSEEIFVELEKHLTAATNDPYIINAFLFSIDPIRNGDKVSLKLLAVNDSLKKEGLDHFSTYELPDALKKGLEGLDKSDTAISDPYQGVLEMDISSFMRIKNEKGEPIAILGIDLDYDSVNKDLNHSLLMITLISFGISIMMLIVVAIFLHKQLSPLKKLTEKTQLVAQGDLTIQMEDARKDEFGVLKRNFNEMIIQIATLISGVKSTAVKVEEAANSLREGAEQTVLSAGDVTQSTQELASKAESQLQSIEETKRAIEEISLGVGRIAESSSDIADTVSTVSSQAAQGNGVMEQTANQMVTIKDRVHDSNDQLQKLLAQSIEIAQIVTAISEIANQTNLLSLNASIEAARAGEHGRGFNVVANEIRKLAERSSQSAENIANIIKSVQGDIEQMDDVITKSEMAVLEGSNLMLEVSSTFHAITSAMENINAQVQESSASTEQLSASIEEVNATIDELANMSEISSANAQNVAAATEEQLATMDEITIQSRVLNETSKEMNQEITKFKTK</sequence>
<dbReference type="InterPro" id="IPR003660">
    <property type="entry name" value="HAMP_dom"/>
</dbReference>
<dbReference type="GO" id="GO:0004888">
    <property type="term" value="F:transmembrane signaling receptor activity"/>
    <property type="evidence" value="ECO:0007669"/>
    <property type="project" value="InterPro"/>
</dbReference>
<dbReference type="InterPro" id="IPR004090">
    <property type="entry name" value="Chemotax_Me-accpt_rcpt"/>
</dbReference>
<dbReference type="SMART" id="SM00304">
    <property type="entry name" value="HAMP"/>
    <property type="match status" value="1"/>
</dbReference>
<feature type="transmembrane region" description="Helical" evidence="8">
    <location>
        <begin position="12"/>
        <end position="30"/>
    </location>
</feature>
<keyword evidence="8" id="KW-0812">Transmembrane</keyword>
<accession>A0A4V6P6B1</accession>
<dbReference type="PROSITE" id="PS50111">
    <property type="entry name" value="CHEMOTAXIS_TRANSDUC_2"/>
    <property type="match status" value="1"/>
</dbReference>
<keyword evidence="2" id="KW-1003">Cell membrane</keyword>
<evidence type="ECO:0000313" key="12">
    <source>
        <dbReference type="Proteomes" id="UP000295418"/>
    </source>
</evidence>
<dbReference type="CDD" id="cd06225">
    <property type="entry name" value="HAMP"/>
    <property type="match status" value="1"/>
</dbReference>
<reference evidence="11 12" key="1">
    <citation type="submission" date="2019-03" db="EMBL/GenBank/DDBJ databases">
        <authorList>
            <person name="Kim M.K.M."/>
        </authorList>
    </citation>
    <scope>NUCLEOTIDE SEQUENCE [LARGE SCALE GENOMIC DNA]</scope>
    <source>
        <strain evidence="11 12">18JY21-1</strain>
    </source>
</reference>
<evidence type="ECO:0000256" key="4">
    <source>
        <dbReference type="ARBA" id="ARBA00023224"/>
    </source>
</evidence>
<keyword evidence="12" id="KW-1185">Reference proteome</keyword>
<dbReference type="OrthoDB" id="369835at2"/>
<keyword evidence="8" id="KW-1133">Transmembrane helix</keyword>
<evidence type="ECO:0000256" key="6">
    <source>
        <dbReference type="PROSITE-ProRule" id="PRU00284"/>
    </source>
</evidence>
<comment type="subcellular location">
    <subcellularLocation>
        <location evidence="1">Cell membrane</location>
    </subcellularLocation>
</comment>
<dbReference type="GO" id="GO:0006935">
    <property type="term" value="P:chemotaxis"/>
    <property type="evidence" value="ECO:0007669"/>
    <property type="project" value="InterPro"/>
</dbReference>
<dbReference type="Gene3D" id="6.10.340.10">
    <property type="match status" value="1"/>
</dbReference>
<evidence type="ECO:0000256" key="5">
    <source>
        <dbReference type="ARBA" id="ARBA00029447"/>
    </source>
</evidence>
<dbReference type="PRINTS" id="PR00260">
    <property type="entry name" value="CHEMTRNSDUCR"/>
</dbReference>
<evidence type="ECO:0000256" key="8">
    <source>
        <dbReference type="SAM" id="Phobius"/>
    </source>
</evidence>
<proteinExistence type="inferred from homology"/>
<dbReference type="Proteomes" id="UP000295418">
    <property type="component" value="Unassembled WGS sequence"/>
</dbReference>
<dbReference type="InterPro" id="IPR004089">
    <property type="entry name" value="MCPsignal_dom"/>
</dbReference>
<evidence type="ECO:0000256" key="7">
    <source>
        <dbReference type="SAM" id="Coils"/>
    </source>
</evidence>
<dbReference type="Gene3D" id="1.10.287.950">
    <property type="entry name" value="Methyl-accepting chemotaxis protein"/>
    <property type="match status" value="1"/>
</dbReference>
<dbReference type="PANTHER" id="PTHR32089:SF112">
    <property type="entry name" value="LYSOZYME-LIKE PROTEIN-RELATED"/>
    <property type="match status" value="1"/>
</dbReference>
<dbReference type="SUPFAM" id="SSF58104">
    <property type="entry name" value="Methyl-accepting chemotaxis protein (MCP) signaling domain"/>
    <property type="match status" value="1"/>
</dbReference>
<name>A0A4V6P6B1_9BACL</name>
<dbReference type="CDD" id="cd11386">
    <property type="entry name" value="MCP_signal"/>
    <property type="match status" value="1"/>
</dbReference>
<feature type="transmembrane region" description="Helical" evidence="8">
    <location>
        <begin position="203"/>
        <end position="225"/>
    </location>
</feature>
<organism evidence="11 12">
    <name type="scientific">Paenibacillus albiflavus</name>
    <dbReference type="NCBI Taxonomy" id="2545760"/>
    <lineage>
        <taxon>Bacteria</taxon>
        <taxon>Bacillati</taxon>
        <taxon>Bacillota</taxon>
        <taxon>Bacilli</taxon>
        <taxon>Bacillales</taxon>
        <taxon>Paenibacillaceae</taxon>
        <taxon>Paenibacillus</taxon>
    </lineage>
</organism>
<evidence type="ECO:0000259" key="9">
    <source>
        <dbReference type="PROSITE" id="PS50111"/>
    </source>
</evidence>
<dbReference type="GO" id="GO:0007165">
    <property type="term" value="P:signal transduction"/>
    <property type="evidence" value="ECO:0007669"/>
    <property type="project" value="UniProtKB-KW"/>
</dbReference>
<feature type="domain" description="Methyl-accepting transducer" evidence="9">
    <location>
        <begin position="297"/>
        <end position="533"/>
    </location>
</feature>
<feature type="coiled-coil region" evidence="7">
    <location>
        <begin position="309"/>
        <end position="336"/>
    </location>
</feature>
<evidence type="ECO:0000313" key="11">
    <source>
        <dbReference type="EMBL" id="TCZ76522.1"/>
    </source>
</evidence>
<dbReference type="PANTHER" id="PTHR32089">
    <property type="entry name" value="METHYL-ACCEPTING CHEMOTAXIS PROTEIN MCPB"/>
    <property type="match status" value="1"/>
</dbReference>
<dbReference type="EMBL" id="SKFG01000012">
    <property type="protein sequence ID" value="TCZ76522.1"/>
    <property type="molecule type" value="Genomic_DNA"/>
</dbReference>
<evidence type="ECO:0000256" key="3">
    <source>
        <dbReference type="ARBA" id="ARBA00023136"/>
    </source>
</evidence>